<dbReference type="PANTHER" id="PTHR11929:SF194">
    <property type="entry name" value="ALPHA-(1,3)-FUCOSYLTRANSFERASE 10"/>
    <property type="match status" value="1"/>
</dbReference>
<dbReference type="PANTHER" id="PTHR11929">
    <property type="entry name" value="ALPHA- 1,3 -FUCOSYLTRANSFERASE"/>
    <property type="match status" value="1"/>
</dbReference>
<comment type="subcellular location">
    <subcellularLocation>
        <location evidence="10">Endomembrane system</location>
        <topology evidence="10">Single-pass type II membrane protein</topology>
    </subcellularLocation>
    <subcellularLocation>
        <location evidence="11">Golgi apparatus</location>
        <location evidence="11">Golgi stack membrane</location>
        <topology evidence="11">Single-pass type II membrane protein</topology>
    </subcellularLocation>
</comment>
<dbReference type="Proteomes" id="UP000663852">
    <property type="component" value="Unassembled WGS sequence"/>
</dbReference>
<evidence type="ECO:0000256" key="1">
    <source>
        <dbReference type="ARBA" id="ARBA00004922"/>
    </source>
</evidence>
<reference evidence="13" key="1">
    <citation type="submission" date="2021-02" db="EMBL/GenBank/DDBJ databases">
        <authorList>
            <person name="Nowell W R."/>
        </authorList>
    </citation>
    <scope>NUCLEOTIDE SEQUENCE</scope>
</reference>
<feature type="domain" description="Fucosyltransferase C-terminal" evidence="12">
    <location>
        <begin position="225"/>
        <end position="370"/>
    </location>
</feature>
<dbReference type="SUPFAM" id="SSF53756">
    <property type="entry name" value="UDP-Glycosyltransferase/glycogen phosphorylase"/>
    <property type="match status" value="1"/>
</dbReference>
<comment type="similarity">
    <text evidence="2 11">Belongs to the glycosyltransferase 10 family.</text>
</comment>
<dbReference type="InterPro" id="IPR001503">
    <property type="entry name" value="Glyco_trans_10"/>
</dbReference>
<dbReference type="FunFam" id="3.40.50.11660:FF:000002">
    <property type="entry name" value="Alpha-(1,3)-fucosyltransferase"/>
    <property type="match status" value="1"/>
</dbReference>
<evidence type="ECO:0000256" key="9">
    <source>
        <dbReference type="ARBA" id="ARBA00023180"/>
    </source>
</evidence>
<keyword evidence="7 11" id="KW-1133">Transmembrane helix</keyword>
<keyword evidence="5 11" id="KW-0812">Transmembrane</keyword>
<evidence type="ECO:0000256" key="6">
    <source>
        <dbReference type="ARBA" id="ARBA00022968"/>
    </source>
</evidence>
<feature type="transmembrane region" description="Helical" evidence="11">
    <location>
        <begin position="20"/>
        <end position="37"/>
    </location>
</feature>
<evidence type="ECO:0000313" key="14">
    <source>
        <dbReference type="Proteomes" id="UP000663852"/>
    </source>
</evidence>
<keyword evidence="4 11" id="KW-0808">Transferase</keyword>
<protein>
    <recommendedName>
        <fullName evidence="11">Fucosyltransferase</fullName>
        <ecNumber evidence="11">2.4.1.-</ecNumber>
    </recommendedName>
</protein>
<keyword evidence="11" id="KW-0333">Golgi apparatus</keyword>
<evidence type="ECO:0000313" key="13">
    <source>
        <dbReference type="EMBL" id="CAF0744276.1"/>
    </source>
</evidence>
<dbReference type="OrthoDB" id="427096at2759"/>
<dbReference type="GO" id="GO:0032580">
    <property type="term" value="C:Golgi cisterna membrane"/>
    <property type="evidence" value="ECO:0007669"/>
    <property type="project" value="UniProtKB-SubCell"/>
</dbReference>
<keyword evidence="9" id="KW-0325">Glycoprotein</keyword>
<dbReference type="GO" id="GO:0046920">
    <property type="term" value="F:alpha-(1-&gt;3)-fucosyltransferase activity"/>
    <property type="evidence" value="ECO:0007669"/>
    <property type="project" value="TreeGrafter"/>
</dbReference>
<evidence type="ECO:0000256" key="8">
    <source>
        <dbReference type="ARBA" id="ARBA00023136"/>
    </source>
</evidence>
<dbReference type="EMBL" id="CAJNOJ010000004">
    <property type="protein sequence ID" value="CAF0744276.1"/>
    <property type="molecule type" value="Genomic_DNA"/>
</dbReference>
<evidence type="ECO:0000256" key="2">
    <source>
        <dbReference type="ARBA" id="ARBA00008919"/>
    </source>
</evidence>
<name>A0A813NTB6_ADIRI</name>
<evidence type="ECO:0000256" key="3">
    <source>
        <dbReference type="ARBA" id="ARBA00022676"/>
    </source>
</evidence>
<dbReference type="Pfam" id="PF00852">
    <property type="entry name" value="Glyco_transf_10"/>
    <property type="match status" value="1"/>
</dbReference>
<accession>A0A813NTB6</accession>
<dbReference type="AlphaFoldDB" id="A0A813NTB6"/>
<dbReference type="UniPathway" id="UPA00378"/>
<evidence type="ECO:0000256" key="7">
    <source>
        <dbReference type="ARBA" id="ARBA00022989"/>
    </source>
</evidence>
<keyword evidence="8 11" id="KW-0472">Membrane</keyword>
<dbReference type="InterPro" id="IPR038577">
    <property type="entry name" value="GT10-like_C_sf"/>
</dbReference>
<organism evidence="13 14">
    <name type="scientific">Adineta ricciae</name>
    <name type="common">Rotifer</name>
    <dbReference type="NCBI Taxonomy" id="249248"/>
    <lineage>
        <taxon>Eukaryota</taxon>
        <taxon>Metazoa</taxon>
        <taxon>Spiralia</taxon>
        <taxon>Gnathifera</taxon>
        <taxon>Rotifera</taxon>
        <taxon>Eurotatoria</taxon>
        <taxon>Bdelloidea</taxon>
        <taxon>Adinetida</taxon>
        <taxon>Adinetidae</taxon>
        <taxon>Adineta</taxon>
    </lineage>
</organism>
<evidence type="ECO:0000259" key="12">
    <source>
        <dbReference type="Pfam" id="PF00852"/>
    </source>
</evidence>
<keyword evidence="3 11" id="KW-0328">Glycosyltransferase</keyword>
<keyword evidence="6" id="KW-0735">Signal-anchor</keyword>
<sequence>MRLVIRPLSTLCRSRRRLPFLLTIGALFSLAFILFNVNNHRQQKPIKDPGYLDVRKTKAKTEPAVTIPMLIQKILPGNKQGRWPIDEQGRSLKTHFLVLDWNGFFGSGANEGEKVECPSSGTTFTWTRQQNRVDDIDFIISHDGQAGMGIPFDRLQINNERQQYTMAYVMESEVHSSTGSAWAKYNFIMTYNLNDSYPEPATYFDMNIHLVDLLSPVSVPFEDKDKDAYAVWIISNCNAHNGRQDFVQALMKEIKIHSYGGCLNNRQGYGARMVDNANAYKKYKFVIAIENSNCADYVTEKLVKAVESGSIPIVAGYNGRPDYHRYMPDHSYINIFNYSSIKELAEEIKRIGNDKKLYESYLWYKKHNKNIAELKKMSLDDKLKQFADVVGANITMMTEGIAGKERSENKICKLIRFVRQTPWKEIAEHKKMPRADPGVACLPSRHILAHFDSHGAHKN</sequence>
<evidence type="ECO:0000256" key="5">
    <source>
        <dbReference type="ARBA" id="ARBA00022692"/>
    </source>
</evidence>
<dbReference type="Gene3D" id="3.40.50.11660">
    <property type="entry name" value="Glycosyl transferase family 10, C-terminal domain"/>
    <property type="match status" value="1"/>
</dbReference>
<comment type="pathway">
    <text evidence="1">Protein modification; protein glycosylation.</text>
</comment>
<dbReference type="InterPro" id="IPR055270">
    <property type="entry name" value="Glyco_tran_10_C"/>
</dbReference>
<gene>
    <name evidence="13" type="ORF">EDS130_LOCUS1926</name>
</gene>
<dbReference type="EC" id="2.4.1.-" evidence="11"/>
<evidence type="ECO:0000256" key="10">
    <source>
        <dbReference type="ARBA" id="ARBA00060399"/>
    </source>
</evidence>
<comment type="caution">
    <text evidence="13">The sequence shown here is derived from an EMBL/GenBank/DDBJ whole genome shotgun (WGS) entry which is preliminary data.</text>
</comment>
<evidence type="ECO:0000256" key="4">
    <source>
        <dbReference type="ARBA" id="ARBA00022679"/>
    </source>
</evidence>
<evidence type="ECO:0000256" key="11">
    <source>
        <dbReference type="RuleBase" id="RU003832"/>
    </source>
</evidence>
<proteinExistence type="inferred from homology"/>